<accession>A0ABT3MHI2</accession>
<gene>
    <name evidence="1" type="ORF">ND861_08350</name>
</gene>
<evidence type="ECO:0008006" key="3">
    <source>
        <dbReference type="Google" id="ProtNLM"/>
    </source>
</evidence>
<sequence length="271" mass="28543">MKRGCICNSVANDGPTEVFMKFAKILLFSLIAFSFVNCVELFQSKKKKDNTDALLAALFVAPNCGSGSVSDAAGKGTRYQFSGCSGDVTATLRAFGFTANGVSFGGGLQGTSNSSTILTNASSLSETGNDSKAGIEITYIMNQADSTVDALIQSTPSFIGPGVQLSPTVAKWLDSATAADFVTTASKPWTSSVGVPKTVCLEVHKENSKGHIFGWSIPCNLANRSTYEFEEEDATIKGGITDGRIGLKINKAVIQSITIYTTKLGLNKSIQ</sequence>
<protein>
    <recommendedName>
        <fullName evidence="3">Lipoprotein</fullName>
    </recommendedName>
</protein>
<reference evidence="1 2" key="1">
    <citation type="submission" date="2022-06" db="EMBL/GenBank/DDBJ databases">
        <title>Leptospira isolates from biofilms formed at urban environments.</title>
        <authorList>
            <person name="Ribeiro P.S."/>
            <person name="Sousa T."/>
            <person name="Carvalho N."/>
            <person name="Aburjaile F."/>
            <person name="Neves F."/>
            <person name="Oliveira D."/>
            <person name="Blanco L."/>
            <person name="Lima J."/>
            <person name="Costa F."/>
            <person name="Brenig B."/>
            <person name="Soares S."/>
            <person name="Ramos R."/>
            <person name="Goes-Neto A."/>
            <person name="Matiuzzi M."/>
            <person name="Azevedo V."/>
            <person name="Ristow P."/>
        </authorList>
    </citation>
    <scope>NUCLEOTIDE SEQUENCE [LARGE SCALE GENOMIC DNA]</scope>
    <source>
        <strain evidence="1 2">VSF19</strain>
    </source>
</reference>
<comment type="caution">
    <text evidence="1">The sequence shown here is derived from an EMBL/GenBank/DDBJ whole genome shotgun (WGS) entry which is preliminary data.</text>
</comment>
<dbReference type="RefSeq" id="WP_265368906.1">
    <property type="nucleotide sequence ID" value="NZ_JAMQPM010000002.1"/>
</dbReference>
<dbReference type="EMBL" id="JAMQPM010000002">
    <property type="protein sequence ID" value="MCW7526348.1"/>
    <property type="molecule type" value="Genomic_DNA"/>
</dbReference>
<proteinExistence type="predicted"/>
<organism evidence="1 2">
    <name type="scientific">Leptospira soteropolitanensis</name>
    <dbReference type="NCBI Taxonomy" id="2950025"/>
    <lineage>
        <taxon>Bacteria</taxon>
        <taxon>Pseudomonadati</taxon>
        <taxon>Spirochaetota</taxon>
        <taxon>Spirochaetia</taxon>
        <taxon>Leptospirales</taxon>
        <taxon>Leptospiraceae</taxon>
        <taxon>Leptospira</taxon>
    </lineage>
</organism>
<evidence type="ECO:0000313" key="2">
    <source>
        <dbReference type="Proteomes" id="UP001208912"/>
    </source>
</evidence>
<keyword evidence="2" id="KW-1185">Reference proteome</keyword>
<dbReference type="Proteomes" id="UP001208912">
    <property type="component" value="Unassembled WGS sequence"/>
</dbReference>
<evidence type="ECO:0000313" key="1">
    <source>
        <dbReference type="EMBL" id="MCW7526348.1"/>
    </source>
</evidence>
<name>A0ABT3MHI2_9LEPT</name>